<accession>A0A9P5U0Y1</accession>
<sequence>MAPLIFIIESQLPIFARTGLALMAVSTSGVSTGVIAWAAHPYVLILRRIDPANNGGTKGLEFVTANWRLQKRITRVYDTTFLTTTDRPFAKWQLAEKLVLPEQAEPSSASPASLPNLTPAQGSQETVAETFDASGDLIGSWIVTWDNHEGRGVGTCRAVGTVVKHFQVHPELFELH</sequence>
<protein>
    <submittedName>
        <fullName evidence="2">Uncharacterized protein</fullName>
    </submittedName>
</protein>
<evidence type="ECO:0000313" key="3">
    <source>
        <dbReference type="Proteomes" id="UP000772434"/>
    </source>
</evidence>
<comment type="caution">
    <text evidence="2">The sequence shown here is derived from an EMBL/GenBank/DDBJ whole genome shotgun (WGS) entry which is preliminary data.</text>
</comment>
<reference evidence="2" key="1">
    <citation type="submission" date="2020-11" db="EMBL/GenBank/DDBJ databases">
        <authorList>
            <consortium name="DOE Joint Genome Institute"/>
            <person name="Ahrendt S."/>
            <person name="Riley R."/>
            <person name="Andreopoulos W."/>
            <person name="Labutti K."/>
            <person name="Pangilinan J."/>
            <person name="Ruiz-Duenas F.J."/>
            <person name="Barrasa J.M."/>
            <person name="Sanchez-Garcia M."/>
            <person name="Camarero S."/>
            <person name="Miyauchi S."/>
            <person name="Serrano A."/>
            <person name="Linde D."/>
            <person name="Babiker R."/>
            <person name="Drula E."/>
            <person name="Ayuso-Fernandez I."/>
            <person name="Pacheco R."/>
            <person name="Padilla G."/>
            <person name="Ferreira P."/>
            <person name="Barriuso J."/>
            <person name="Kellner H."/>
            <person name="Castanera R."/>
            <person name="Alfaro M."/>
            <person name="Ramirez L."/>
            <person name="Pisabarro A.G."/>
            <person name="Kuo A."/>
            <person name="Tritt A."/>
            <person name="Lipzen A."/>
            <person name="He G."/>
            <person name="Yan M."/>
            <person name="Ng V."/>
            <person name="Cullen D."/>
            <person name="Martin F."/>
            <person name="Rosso M.-N."/>
            <person name="Henrissat B."/>
            <person name="Hibbett D."/>
            <person name="Martinez A.T."/>
            <person name="Grigoriev I.V."/>
        </authorList>
    </citation>
    <scope>NUCLEOTIDE SEQUENCE</scope>
    <source>
        <strain evidence="2">AH 40177</strain>
    </source>
</reference>
<name>A0A9P5U0Y1_9AGAR</name>
<dbReference type="OrthoDB" id="5386199at2759"/>
<feature type="region of interest" description="Disordered" evidence="1">
    <location>
        <begin position="105"/>
        <end position="126"/>
    </location>
</feature>
<proteinExistence type="predicted"/>
<organism evidence="2 3">
    <name type="scientific">Rhodocollybia butyracea</name>
    <dbReference type="NCBI Taxonomy" id="206335"/>
    <lineage>
        <taxon>Eukaryota</taxon>
        <taxon>Fungi</taxon>
        <taxon>Dikarya</taxon>
        <taxon>Basidiomycota</taxon>
        <taxon>Agaricomycotina</taxon>
        <taxon>Agaricomycetes</taxon>
        <taxon>Agaricomycetidae</taxon>
        <taxon>Agaricales</taxon>
        <taxon>Marasmiineae</taxon>
        <taxon>Omphalotaceae</taxon>
        <taxon>Rhodocollybia</taxon>
    </lineage>
</organism>
<feature type="compositionally biased region" description="Low complexity" evidence="1">
    <location>
        <begin position="105"/>
        <end position="120"/>
    </location>
</feature>
<dbReference type="EMBL" id="JADNRY010000190">
    <property type="protein sequence ID" value="KAF9061804.1"/>
    <property type="molecule type" value="Genomic_DNA"/>
</dbReference>
<gene>
    <name evidence="2" type="ORF">BDP27DRAFT_1428569</name>
</gene>
<dbReference type="AlphaFoldDB" id="A0A9P5U0Y1"/>
<keyword evidence="3" id="KW-1185">Reference proteome</keyword>
<evidence type="ECO:0000256" key="1">
    <source>
        <dbReference type="SAM" id="MobiDB-lite"/>
    </source>
</evidence>
<dbReference type="Proteomes" id="UP000772434">
    <property type="component" value="Unassembled WGS sequence"/>
</dbReference>
<evidence type="ECO:0000313" key="2">
    <source>
        <dbReference type="EMBL" id="KAF9061804.1"/>
    </source>
</evidence>